<dbReference type="SUPFAM" id="SSF47413">
    <property type="entry name" value="lambda repressor-like DNA-binding domains"/>
    <property type="match status" value="1"/>
</dbReference>
<dbReference type="Pfam" id="PF17765">
    <property type="entry name" value="MLTR_LBD"/>
    <property type="match status" value="1"/>
</dbReference>
<dbReference type="InterPro" id="IPR010982">
    <property type="entry name" value="Lambda_DNA-bd_dom_sf"/>
</dbReference>
<dbReference type="PANTHER" id="PTHR35010:SF4">
    <property type="entry name" value="BLL5781 PROTEIN"/>
    <property type="match status" value="1"/>
</dbReference>
<protein>
    <submittedName>
        <fullName evidence="2">Helix-turn-helix domain-containing protein</fullName>
    </submittedName>
</protein>
<evidence type="ECO:0000313" key="3">
    <source>
        <dbReference type="Proteomes" id="UP001057520"/>
    </source>
</evidence>
<name>A0ABY4ZT25_9CAUL</name>
<sequence length="268" mass="29806">MGQRPAIGLLLREWRELRRLSQLDLAHEAAISARHLGFIETGRAQASRETVSRLADALGVSLREHNALLLAAGYAPRYAESALAEPAMARLSQAVDLILSHQEPCPAFVINRRFDVLAANAAARRVNEFVLEGWRSPHANLLRQIFDPADFRRVIANWPEVAAKFLRRLQDELTASPSDPVIRTLLDDILRYPDVPEAWRRRDLGAEPEPVLTMVFNSRAGPLRFFETITTFAAPRDVTLDELRIDCAFPADAHTAEICASLASGALS</sequence>
<evidence type="ECO:0000313" key="2">
    <source>
        <dbReference type="EMBL" id="USQ95743.1"/>
    </source>
</evidence>
<dbReference type="PANTHER" id="PTHR35010">
    <property type="entry name" value="BLL4672 PROTEIN-RELATED"/>
    <property type="match status" value="1"/>
</dbReference>
<proteinExistence type="predicted"/>
<evidence type="ECO:0000259" key="1">
    <source>
        <dbReference type="PROSITE" id="PS50943"/>
    </source>
</evidence>
<dbReference type="Pfam" id="PF01381">
    <property type="entry name" value="HTH_3"/>
    <property type="match status" value="1"/>
</dbReference>
<organism evidence="2 3">
    <name type="scientific">Caulobacter segnis</name>
    <dbReference type="NCBI Taxonomy" id="88688"/>
    <lineage>
        <taxon>Bacteria</taxon>
        <taxon>Pseudomonadati</taxon>
        <taxon>Pseudomonadota</taxon>
        <taxon>Alphaproteobacteria</taxon>
        <taxon>Caulobacterales</taxon>
        <taxon>Caulobacteraceae</taxon>
        <taxon>Caulobacter</taxon>
    </lineage>
</organism>
<dbReference type="CDD" id="cd00093">
    <property type="entry name" value="HTH_XRE"/>
    <property type="match status" value="1"/>
</dbReference>
<dbReference type="Gene3D" id="3.30.450.180">
    <property type="match status" value="1"/>
</dbReference>
<dbReference type="SMART" id="SM00530">
    <property type="entry name" value="HTH_XRE"/>
    <property type="match status" value="1"/>
</dbReference>
<feature type="domain" description="HTH cro/C1-type" evidence="1">
    <location>
        <begin position="11"/>
        <end position="65"/>
    </location>
</feature>
<dbReference type="PROSITE" id="PS50943">
    <property type="entry name" value="HTH_CROC1"/>
    <property type="match status" value="1"/>
</dbReference>
<keyword evidence="3" id="KW-1185">Reference proteome</keyword>
<dbReference type="EMBL" id="CP096040">
    <property type="protein sequence ID" value="USQ95743.1"/>
    <property type="molecule type" value="Genomic_DNA"/>
</dbReference>
<dbReference type="Proteomes" id="UP001057520">
    <property type="component" value="Chromosome"/>
</dbReference>
<gene>
    <name evidence="2" type="ORF">MZV50_24930</name>
</gene>
<dbReference type="InterPro" id="IPR001387">
    <property type="entry name" value="Cro/C1-type_HTH"/>
</dbReference>
<dbReference type="Gene3D" id="1.10.260.40">
    <property type="entry name" value="lambda repressor-like DNA-binding domains"/>
    <property type="match status" value="1"/>
</dbReference>
<dbReference type="InterPro" id="IPR041413">
    <property type="entry name" value="MLTR_LBD"/>
</dbReference>
<accession>A0ABY4ZT25</accession>
<reference evidence="2 3" key="1">
    <citation type="submission" date="2022-04" db="EMBL/GenBank/DDBJ databases">
        <title>Genome sequence of soybean root-associated Caulobacter segnis RL271.</title>
        <authorList>
            <person name="Longley R."/>
            <person name="Bonito G."/>
            <person name="Trigodet F."/>
            <person name="Crosson S."/>
            <person name="Fiebig A."/>
        </authorList>
    </citation>
    <scope>NUCLEOTIDE SEQUENCE [LARGE SCALE GENOMIC DNA]</scope>
    <source>
        <strain evidence="2 3">RL271</strain>
    </source>
</reference>